<keyword evidence="6" id="KW-0496">Mitochondrion</keyword>
<evidence type="ECO:0000313" key="11">
    <source>
        <dbReference type="EMBL" id="CAI5758455.1"/>
    </source>
</evidence>
<dbReference type="CDD" id="cd20267">
    <property type="entry name" value="Complex1_LYR_LYRM7"/>
    <property type="match status" value="1"/>
</dbReference>
<dbReference type="GO" id="GO:0034551">
    <property type="term" value="P:mitochondrial respiratory chain complex III assembly"/>
    <property type="evidence" value="ECO:0007669"/>
    <property type="project" value="InterPro"/>
</dbReference>
<dbReference type="PANTHER" id="PTHR46749:SF1">
    <property type="entry name" value="COMPLEX III ASSEMBLY FACTOR LYRM7"/>
    <property type="match status" value="1"/>
</dbReference>
<keyword evidence="5" id="KW-0809">Transit peptide</keyword>
<sequence>MSLSTLKVYREALRATRIAFHNDITVLKAARLQIKQEIKQSKNQNQSNDEIQIGLQKLKDINKFLIENLVQGEKQNNGKYLLNFHDKIELGDNETIKQNHKEKMGSLSNAKTVKLSKDAR</sequence>
<comment type="subcellular location">
    <subcellularLocation>
        <location evidence="1">Mitochondrion matrix</location>
    </subcellularLocation>
</comment>
<feature type="region of interest" description="Disordered" evidence="10">
    <location>
        <begin position="99"/>
        <end position="120"/>
    </location>
</feature>
<dbReference type="PANTHER" id="PTHR46749">
    <property type="entry name" value="COMPLEX III ASSEMBLY FACTOR LYRM7"/>
    <property type="match status" value="1"/>
</dbReference>
<dbReference type="OrthoDB" id="529194at2759"/>
<dbReference type="GO" id="GO:0044183">
    <property type="term" value="F:protein folding chaperone"/>
    <property type="evidence" value="ECO:0007669"/>
    <property type="project" value="TreeGrafter"/>
</dbReference>
<dbReference type="InterPro" id="IPR050435">
    <property type="entry name" value="MZM1/LYRM7"/>
</dbReference>
<dbReference type="Proteomes" id="UP001152885">
    <property type="component" value="Unassembled WGS sequence"/>
</dbReference>
<evidence type="ECO:0000256" key="10">
    <source>
        <dbReference type="SAM" id="MobiDB-lite"/>
    </source>
</evidence>
<evidence type="ECO:0000256" key="7">
    <source>
        <dbReference type="ARBA" id="ARBA00023186"/>
    </source>
</evidence>
<keyword evidence="9" id="KW-0175">Coiled coil</keyword>
<evidence type="ECO:0000256" key="8">
    <source>
        <dbReference type="ARBA" id="ARBA00025268"/>
    </source>
</evidence>
<evidence type="ECO:0000256" key="6">
    <source>
        <dbReference type="ARBA" id="ARBA00023128"/>
    </source>
</evidence>
<dbReference type="EMBL" id="CANTUO010000003">
    <property type="protein sequence ID" value="CAI5758455.1"/>
    <property type="molecule type" value="Genomic_DNA"/>
</dbReference>
<evidence type="ECO:0000256" key="3">
    <source>
        <dbReference type="ARBA" id="ARBA00011589"/>
    </source>
</evidence>
<comment type="function">
    <text evidence="8">Assembly factor required for Rieske Fe-S protein RIP1 incorporation into the cytochrome b-c1 (CIII) complex. Functions as a chaperone, binding to this subunit within the mitochondrial matrix and stabilizing it prior to its translocation and insertion into the late CIII dimeric intermediate within the mitochondrial inner membrane. Modulates the mitochondrial matrix zinc pool.</text>
</comment>
<evidence type="ECO:0000256" key="9">
    <source>
        <dbReference type="SAM" id="Coils"/>
    </source>
</evidence>
<dbReference type="GO" id="GO:0005759">
    <property type="term" value="C:mitochondrial matrix"/>
    <property type="evidence" value="ECO:0007669"/>
    <property type="project" value="UniProtKB-SubCell"/>
</dbReference>
<accession>A0A9W4TY37</accession>
<protein>
    <recommendedName>
        <fullName evidence="4">Mitochondrial zinc maintenance protein 1, mitochondrial</fullName>
    </recommendedName>
</protein>
<comment type="similarity">
    <text evidence="2">Belongs to the complex I LYR family. MZM1 subfamily.</text>
</comment>
<comment type="subunit">
    <text evidence="3">Interacts with RIP1.</text>
</comment>
<dbReference type="AlphaFoldDB" id="A0A9W4TY37"/>
<feature type="coiled-coil region" evidence="9">
    <location>
        <begin position="24"/>
        <end position="75"/>
    </location>
</feature>
<evidence type="ECO:0000256" key="5">
    <source>
        <dbReference type="ARBA" id="ARBA00022946"/>
    </source>
</evidence>
<evidence type="ECO:0000256" key="4">
    <source>
        <dbReference type="ARBA" id="ARBA00015108"/>
    </source>
</evidence>
<evidence type="ECO:0000313" key="12">
    <source>
        <dbReference type="Proteomes" id="UP001152885"/>
    </source>
</evidence>
<organism evidence="11 12">
    <name type="scientific">Candida verbasci</name>
    <dbReference type="NCBI Taxonomy" id="1227364"/>
    <lineage>
        <taxon>Eukaryota</taxon>
        <taxon>Fungi</taxon>
        <taxon>Dikarya</taxon>
        <taxon>Ascomycota</taxon>
        <taxon>Saccharomycotina</taxon>
        <taxon>Pichiomycetes</taxon>
        <taxon>Debaryomycetaceae</taxon>
        <taxon>Candida/Lodderomyces clade</taxon>
        <taxon>Candida</taxon>
    </lineage>
</organism>
<name>A0A9W4TY37_9ASCO</name>
<comment type="caution">
    <text evidence="11">The sequence shown here is derived from an EMBL/GenBank/DDBJ whole genome shotgun (WGS) entry which is preliminary data.</text>
</comment>
<keyword evidence="12" id="KW-1185">Reference proteome</keyword>
<keyword evidence="7" id="KW-0143">Chaperone</keyword>
<gene>
    <name evidence="11" type="ORF">CANVERA_P2967</name>
</gene>
<proteinExistence type="inferred from homology"/>
<evidence type="ECO:0000256" key="2">
    <source>
        <dbReference type="ARBA" id="ARBA00009949"/>
    </source>
</evidence>
<evidence type="ECO:0000256" key="1">
    <source>
        <dbReference type="ARBA" id="ARBA00004305"/>
    </source>
</evidence>
<reference evidence="11" key="1">
    <citation type="submission" date="2022-12" db="EMBL/GenBank/DDBJ databases">
        <authorList>
            <person name="Brejova B."/>
        </authorList>
    </citation>
    <scope>NUCLEOTIDE SEQUENCE</scope>
</reference>
<dbReference type="InterPro" id="IPR045298">
    <property type="entry name" value="Complex1_LYR_LYRM7"/>
</dbReference>